<dbReference type="Pfam" id="PF20151">
    <property type="entry name" value="DUF6533"/>
    <property type="match status" value="1"/>
</dbReference>
<dbReference type="InterPro" id="IPR045340">
    <property type="entry name" value="DUF6533"/>
</dbReference>
<organism evidence="3 4">
    <name type="scientific">Mycena albidolilacea</name>
    <dbReference type="NCBI Taxonomy" id="1033008"/>
    <lineage>
        <taxon>Eukaryota</taxon>
        <taxon>Fungi</taxon>
        <taxon>Dikarya</taxon>
        <taxon>Basidiomycota</taxon>
        <taxon>Agaricomycotina</taxon>
        <taxon>Agaricomycetes</taxon>
        <taxon>Agaricomycetidae</taxon>
        <taxon>Agaricales</taxon>
        <taxon>Marasmiineae</taxon>
        <taxon>Mycenaceae</taxon>
        <taxon>Mycena</taxon>
    </lineage>
</organism>
<feature type="transmembrane region" description="Helical" evidence="1">
    <location>
        <begin position="58"/>
        <end position="80"/>
    </location>
</feature>
<comment type="caution">
    <text evidence="3">The sequence shown here is derived from an EMBL/GenBank/DDBJ whole genome shotgun (WGS) entry which is preliminary data.</text>
</comment>
<name>A0AAD7ABV6_9AGAR</name>
<evidence type="ECO:0000256" key="1">
    <source>
        <dbReference type="SAM" id="Phobius"/>
    </source>
</evidence>
<sequence length="174" mass="19875">MTALMVNDATLAYEHALNRYFYATGVVLLIYDHLLTLQSEVRYIWTTDHTRALAWYLLVRYFALCANVTMFALSFVNFSVEVCITLNTVQNVLFALQELMIGTTLILRVLAMYSFDKRVMSVLAGAAIIVICLFIWTAVGSEPPHVYRTNLSGCYSISPNTRFVRADSYDYFVY</sequence>
<keyword evidence="1" id="KW-1133">Transmembrane helix</keyword>
<evidence type="ECO:0000313" key="4">
    <source>
        <dbReference type="Proteomes" id="UP001218218"/>
    </source>
</evidence>
<accession>A0AAD7ABV6</accession>
<dbReference type="EMBL" id="JARIHO010000010">
    <property type="protein sequence ID" value="KAJ7354385.1"/>
    <property type="molecule type" value="Genomic_DNA"/>
</dbReference>
<keyword evidence="1" id="KW-0472">Membrane</keyword>
<evidence type="ECO:0000259" key="2">
    <source>
        <dbReference type="Pfam" id="PF20151"/>
    </source>
</evidence>
<feature type="transmembrane region" description="Helical" evidence="1">
    <location>
        <begin position="122"/>
        <end position="139"/>
    </location>
</feature>
<proteinExistence type="predicted"/>
<evidence type="ECO:0000313" key="3">
    <source>
        <dbReference type="EMBL" id="KAJ7354385.1"/>
    </source>
</evidence>
<feature type="transmembrane region" description="Helical" evidence="1">
    <location>
        <begin position="20"/>
        <end position="37"/>
    </location>
</feature>
<feature type="domain" description="DUF6533" evidence="2">
    <location>
        <begin position="20"/>
        <end position="64"/>
    </location>
</feature>
<protein>
    <recommendedName>
        <fullName evidence="2">DUF6533 domain-containing protein</fullName>
    </recommendedName>
</protein>
<dbReference type="AlphaFoldDB" id="A0AAD7ABV6"/>
<feature type="transmembrane region" description="Helical" evidence="1">
    <location>
        <begin position="92"/>
        <end position="110"/>
    </location>
</feature>
<dbReference type="Proteomes" id="UP001218218">
    <property type="component" value="Unassembled WGS sequence"/>
</dbReference>
<keyword evidence="4" id="KW-1185">Reference proteome</keyword>
<reference evidence="3" key="1">
    <citation type="submission" date="2023-03" db="EMBL/GenBank/DDBJ databases">
        <title>Massive genome expansion in bonnet fungi (Mycena s.s.) driven by repeated elements and novel gene families across ecological guilds.</title>
        <authorList>
            <consortium name="Lawrence Berkeley National Laboratory"/>
            <person name="Harder C.B."/>
            <person name="Miyauchi S."/>
            <person name="Viragh M."/>
            <person name="Kuo A."/>
            <person name="Thoen E."/>
            <person name="Andreopoulos B."/>
            <person name="Lu D."/>
            <person name="Skrede I."/>
            <person name="Drula E."/>
            <person name="Henrissat B."/>
            <person name="Morin E."/>
            <person name="Kohler A."/>
            <person name="Barry K."/>
            <person name="LaButti K."/>
            <person name="Morin E."/>
            <person name="Salamov A."/>
            <person name="Lipzen A."/>
            <person name="Mereny Z."/>
            <person name="Hegedus B."/>
            <person name="Baldrian P."/>
            <person name="Stursova M."/>
            <person name="Weitz H."/>
            <person name="Taylor A."/>
            <person name="Grigoriev I.V."/>
            <person name="Nagy L.G."/>
            <person name="Martin F."/>
            <person name="Kauserud H."/>
        </authorList>
    </citation>
    <scope>NUCLEOTIDE SEQUENCE</scope>
    <source>
        <strain evidence="3">CBHHK002</strain>
    </source>
</reference>
<keyword evidence="1" id="KW-0812">Transmembrane</keyword>
<gene>
    <name evidence="3" type="ORF">DFH08DRAFT_1077110</name>
</gene>